<dbReference type="EMBL" id="JAHRIP010058459">
    <property type="protein sequence ID" value="MEQ2304011.1"/>
    <property type="molecule type" value="Genomic_DNA"/>
</dbReference>
<reference evidence="1 2" key="1">
    <citation type="submission" date="2021-06" db="EMBL/GenBank/DDBJ databases">
        <authorList>
            <person name="Palmer J.M."/>
        </authorList>
    </citation>
    <scope>NUCLEOTIDE SEQUENCE [LARGE SCALE GENOMIC DNA]</scope>
    <source>
        <strain evidence="1 2">AS_MEX2019</strain>
        <tissue evidence="1">Muscle</tissue>
    </source>
</reference>
<organism evidence="1 2">
    <name type="scientific">Ameca splendens</name>
    <dbReference type="NCBI Taxonomy" id="208324"/>
    <lineage>
        <taxon>Eukaryota</taxon>
        <taxon>Metazoa</taxon>
        <taxon>Chordata</taxon>
        <taxon>Craniata</taxon>
        <taxon>Vertebrata</taxon>
        <taxon>Euteleostomi</taxon>
        <taxon>Actinopterygii</taxon>
        <taxon>Neopterygii</taxon>
        <taxon>Teleostei</taxon>
        <taxon>Neoteleostei</taxon>
        <taxon>Acanthomorphata</taxon>
        <taxon>Ovalentaria</taxon>
        <taxon>Atherinomorphae</taxon>
        <taxon>Cyprinodontiformes</taxon>
        <taxon>Goodeidae</taxon>
        <taxon>Ameca</taxon>
    </lineage>
</organism>
<evidence type="ECO:0000313" key="1">
    <source>
        <dbReference type="EMBL" id="MEQ2304011.1"/>
    </source>
</evidence>
<name>A0ABV0ZDG1_9TELE</name>
<protein>
    <submittedName>
        <fullName evidence="1">Uncharacterized protein</fullName>
    </submittedName>
</protein>
<sequence length="101" mass="11469">MVKQTNTWISVAAVQTFRCHDEHILASHTHVFLGHRLVFPATSSCARAFPTVLAGRDQYPRLSAVFFGKTEGSDLRKMAWTLKRANREIRLSWGHQSDNSD</sequence>
<comment type="caution">
    <text evidence="1">The sequence shown here is derived from an EMBL/GenBank/DDBJ whole genome shotgun (WGS) entry which is preliminary data.</text>
</comment>
<evidence type="ECO:0000313" key="2">
    <source>
        <dbReference type="Proteomes" id="UP001469553"/>
    </source>
</evidence>
<gene>
    <name evidence="1" type="ORF">AMECASPLE_022631</name>
</gene>
<dbReference type="Proteomes" id="UP001469553">
    <property type="component" value="Unassembled WGS sequence"/>
</dbReference>
<proteinExistence type="predicted"/>
<accession>A0ABV0ZDG1</accession>
<keyword evidence="2" id="KW-1185">Reference proteome</keyword>